<dbReference type="CDD" id="cd05403">
    <property type="entry name" value="NT_KNTase_like"/>
    <property type="match status" value="1"/>
</dbReference>
<evidence type="ECO:0000259" key="1">
    <source>
        <dbReference type="Pfam" id="PF18765"/>
    </source>
</evidence>
<evidence type="ECO:0000313" key="2">
    <source>
        <dbReference type="EMBL" id="KAA0676743.1"/>
    </source>
</evidence>
<accession>A0A6L3ART3</accession>
<dbReference type="AlphaFoldDB" id="A0A6L3ART3"/>
<reference evidence="2 3" key="1">
    <citation type="submission" date="2018-07" db="EMBL/GenBank/DDBJ databases">
        <title>Genome sequence of Roseomonas fauriae ATCC 49958.</title>
        <authorList>
            <person name="Sant'Anna F.H."/>
            <person name="Baldani J.I."/>
            <person name="Zilli J.E."/>
            <person name="Reis V.M."/>
            <person name="Hartmann A."/>
            <person name="Cruz L."/>
            <person name="de Souza E.M."/>
            <person name="de Oliveira Pedrosa F."/>
            <person name="Passaglia L.M.P."/>
        </authorList>
    </citation>
    <scope>NUCLEOTIDE SEQUENCE [LARGE SCALE GENOMIC DNA]</scope>
    <source>
        <strain evidence="2 3">ATCC 49958</strain>
    </source>
</reference>
<protein>
    <submittedName>
        <fullName evidence="2">Nucleotidyltransferase domain-containing protein</fullName>
    </submittedName>
</protein>
<dbReference type="EMBL" id="QOKV01000041">
    <property type="protein sequence ID" value="KAA0676743.1"/>
    <property type="molecule type" value="Genomic_DNA"/>
</dbReference>
<dbReference type="GO" id="GO:0016740">
    <property type="term" value="F:transferase activity"/>
    <property type="evidence" value="ECO:0007669"/>
    <property type="project" value="UniProtKB-KW"/>
</dbReference>
<comment type="caution">
    <text evidence="2">The sequence shown here is derived from an EMBL/GenBank/DDBJ whole genome shotgun (WGS) entry which is preliminary data.</text>
</comment>
<feature type="domain" description="Polymerase beta nucleotidyltransferase" evidence="1">
    <location>
        <begin position="184"/>
        <end position="243"/>
    </location>
</feature>
<evidence type="ECO:0000313" key="3">
    <source>
        <dbReference type="Proteomes" id="UP000476837"/>
    </source>
</evidence>
<dbReference type="InterPro" id="IPR043519">
    <property type="entry name" value="NT_sf"/>
</dbReference>
<dbReference type="InterPro" id="IPR041633">
    <property type="entry name" value="Polbeta"/>
</dbReference>
<sequence length="262" mass="28431">MTRSGDHLRDCAAHLDAYAEADVSAVDRKILADGLSWQLAAIIGRQLWSSRWPRHLESRFPDAPWRAVRLLHERDLATERGLAVTPTTMLLASTNDLRALATGLRGMANEIEEGAVTNPPFPGLLGSDDGRGGFIPVTLRVPAAALEKLEVLMREVYADLPPPTVEAVREALARVEDRLRAAGVNRILLYGSVAQGSARPDSDVDLAYESATPLGLREWSDLMQALADAAGRPVDLQTVADLRERAQRDAVEVWTAGEIGDG</sequence>
<name>A0A6L3ART3_AZOBR</name>
<gene>
    <name evidence="2" type="ORF">DS837_30400</name>
</gene>
<dbReference type="Proteomes" id="UP000476837">
    <property type="component" value="Unassembled WGS sequence"/>
</dbReference>
<dbReference type="Pfam" id="PF18765">
    <property type="entry name" value="Polbeta"/>
    <property type="match status" value="1"/>
</dbReference>
<dbReference type="Gene3D" id="3.30.460.10">
    <property type="entry name" value="Beta Polymerase, domain 2"/>
    <property type="match status" value="1"/>
</dbReference>
<dbReference type="RefSeq" id="WP_149168191.1">
    <property type="nucleotide sequence ID" value="NZ_QOKV01000041.1"/>
</dbReference>
<organism evidence="2 3">
    <name type="scientific">Azospirillum brasilense</name>
    <dbReference type="NCBI Taxonomy" id="192"/>
    <lineage>
        <taxon>Bacteria</taxon>
        <taxon>Pseudomonadati</taxon>
        <taxon>Pseudomonadota</taxon>
        <taxon>Alphaproteobacteria</taxon>
        <taxon>Rhodospirillales</taxon>
        <taxon>Azospirillaceae</taxon>
        <taxon>Azospirillum</taxon>
    </lineage>
</organism>
<proteinExistence type="predicted"/>
<keyword evidence="2" id="KW-0808">Transferase</keyword>
<dbReference type="SUPFAM" id="SSF81301">
    <property type="entry name" value="Nucleotidyltransferase"/>
    <property type="match status" value="1"/>
</dbReference>